<feature type="region of interest" description="Disordered" evidence="1">
    <location>
        <begin position="112"/>
        <end position="141"/>
    </location>
</feature>
<evidence type="ECO:0000313" key="2">
    <source>
        <dbReference type="EMBL" id="KAF6392541.1"/>
    </source>
</evidence>
<protein>
    <submittedName>
        <fullName evidence="2">Uncharacterized protein</fullName>
    </submittedName>
</protein>
<accession>A0A7J8B1Z6</accession>
<gene>
    <name evidence="2" type="ORF">mPipKuh1_007742</name>
</gene>
<proteinExistence type="predicted"/>
<evidence type="ECO:0000313" key="3">
    <source>
        <dbReference type="Proteomes" id="UP000558488"/>
    </source>
</evidence>
<organism evidence="2 3">
    <name type="scientific">Pipistrellus kuhlii</name>
    <name type="common">Kuhl's pipistrelle</name>
    <dbReference type="NCBI Taxonomy" id="59472"/>
    <lineage>
        <taxon>Eukaryota</taxon>
        <taxon>Metazoa</taxon>
        <taxon>Chordata</taxon>
        <taxon>Craniata</taxon>
        <taxon>Vertebrata</taxon>
        <taxon>Euteleostomi</taxon>
        <taxon>Mammalia</taxon>
        <taxon>Eutheria</taxon>
        <taxon>Laurasiatheria</taxon>
        <taxon>Chiroptera</taxon>
        <taxon>Yangochiroptera</taxon>
        <taxon>Vespertilionidae</taxon>
        <taxon>Pipistrellus</taxon>
    </lineage>
</organism>
<dbReference type="AlphaFoldDB" id="A0A7J8B1Z6"/>
<keyword evidence="3" id="KW-1185">Reference proteome</keyword>
<reference evidence="2 3" key="1">
    <citation type="journal article" date="2020" name="Nature">
        <title>Six reference-quality genomes reveal evolution of bat adaptations.</title>
        <authorList>
            <person name="Jebb D."/>
            <person name="Huang Z."/>
            <person name="Pippel M."/>
            <person name="Hughes G.M."/>
            <person name="Lavrichenko K."/>
            <person name="Devanna P."/>
            <person name="Winkler S."/>
            <person name="Jermiin L.S."/>
            <person name="Skirmuntt E.C."/>
            <person name="Katzourakis A."/>
            <person name="Burkitt-Gray L."/>
            <person name="Ray D.A."/>
            <person name="Sullivan K.A.M."/>
            <person name="Roscito J.G."/>
            <person name="Kirilenko B.M."/>
            <person name="Davalos L.M."/>
            <person name="Corthals A.P."/>
            <person name="Power M.L."/>
            <person name="Jones G."/>
            <person name="Ransome R.D."/>
            <person name="Dechmann D.K.N."/>
            <person name="Locatelli A.G."/>
            <person name="Puechmaille S.J."/>
            <person name="Fedrigo O."/>
            <person name="Jarvis E.D."/>
            <person name="Hiller M."/>
            <person name="Vernes S.C."/>
            <person name="Myers E.W."/>
            <person name="Teeling E.C."/>
        </authorList>
    </citation>
    <scope>NUCLEOTIDE SEQUENCE [LARGE SCALE GENOMIC DNA]</scope>
    <source>
        <strain evidence="2">MPipKuh1</strain>
        <tissue evidence="2">Flight muscle</tissue>
    </source>
</reference>
<name>A0A7J8B1Z6_PIPKU</name>
<feature type="compositionally biased region" description="Basic and acidic residues" evidence="1">
    <location>
        <begin position="122"/>
        <end position="133"/>
    </location>
</feature>
<dbReference type="Proteomes" id="UP000558488">
    <property type="component" value="Unassembled WGS sequence"/>
</dbReference>
<evidence type="ECO:0000256" key="1">
    <source>
        <dbReference type="SAM" id="MobiDB-lite"/>
    </source>
</evidence>
<comment type="caution">
    <text evidence="2">The sequence shown here is derived from an EMBL/GenBank/DDBJ whole genome shotgun (WGS) entry which is preliminary data.</text>
</comment>
<dbReference type="EMBL" id="JACAGB010000001">
    <property type="protein sequence ID" value="KAF6392541.1"/>
    <property type="molecule type" value="Genomic_DNA"/>
</dbReference>
<sequence>MKRNSDVAALSIRASSGGRSLLVGRDLQYAYPVVKQGNRGRRRMIGGIDAAFFQARSTGQQGVQAMITVWITQLPYTAPGLTWRYGCSEGMEADYHTWELLYHSGFTERGRHSGHGGMDSGCSKHTEPGKHTETTQSWASK</sequence>